<evidence type="ECO:0000256" key="4">
    <source>
        <dbReference type="ARBA" id="ARBA00023159"/>
    </source>
</evidence>
<evidence type="ECO:0000256" key="3">
    <source>
        <dbReference type="ARBA" id="ARBA00023125"/>
    </source>
</evidence>
<protein>
    <submittedName>
        <fullName evidence="7">Helix-turn-helix domain-containing protein</fullName>
    </submittedName>
</protein>
<keyword evidence="3" id="KW-0238">DNA-binding</keyword>
<dbReference type="Gene3D" id="1.10.10.60">
    <property type="entry name" value="Homeodomain-like"/>
    <property type="match status" value="2"/>
</dbReference>
<keyword evidence="1" id="KW-0963">Cytoplasm</keyword>
<dbReference type="InterPro" id="IPR020449">
    <property type="entry name" value="Tscrpt_reg_AraC-type_HTH"/>
</dbReference>
<gene>
    <name evidence="7" type="ORF">ACFFGN_28300</name>
</gene>
<dbReference type="InterPro" id="IPR018062">
    <property type="entry name" value="HTH_AraC-typ_CS"/>
</dbReference>
<dbReference type="PANTHER" id="PTHR46796:SF13">
    <property type="entry name" value="HTH-TYPE TRANSCRIPTIONAL ACTIVATOR RHAS"/>
    <property type="match status" value="1"/>
</dbReference>
<dbReference type="SMART" id="SM00342">
    <property type="entry name" value="HTH_ARAC"/>
    <property type="match status" value="1"/>
</dbReference>
<proteinExistence type="predicted"/>
<dbReference type="SUPFAM" id="SSF51215">
    <property type="entry name" value="Regulatory protein AraC"/>
    <property type="match status" value="1"/>
</dbReference>
<dbReference type="PROSITE" id="PS01124">
    <property type="entry name" value="HTH_ARAC_FAMILY_2"/>
    <property type="match status" value="1"/>
</dbReference>
<keyword evidence="8" id="KW-1185">Reference proteome</keyword>
<evidence type="ECO:0000313" key="7">
    <source>
        <dbReference type="EMBL" id="MFC0628008.1"/>
    </source>
</evidence>
<dbReference type="InterPro" id="IPR050204">
    <property type="entry name" value="AraC_XylS_family_regulators"/>
</dbReference>
<dbReference type="RefSeq" id="WP_380053398.1">
    <property type="nucleotide sequence ID" value="NZ_JBHLTC010000036.1"/>
</dbReference>
<dbReference type="SUPFAM" id="SSF46689">
    <property type="entry name" value="Homeodomain-like"/>
    <property type="match status" value="2"/>
</dbReference>
<comment type="caution">
    <text evidence="7">The sequence shown here is derived from an EMBL/GenBank/DDBJ whole genome shotgun (WGS) entry which is preliminary data.</text>
</comment>
<dbReference type="PROSITE" id="PS00041">
    <property type="entry name" value="HTH_ARAC_FAMILY_1"/>
    <property type="match status" value="1"/>
</dbReference>
<evidence type="ECO:0000256" key="5">
    <source>
        <dbReference type="ARBA" id="ARBA00023163"/>
    </source>
</evidence>
<dbReference type="Proteomes" id="UP001589890">
    <property type="component" value="Unassembled WGS sequence"/>
</dbReference>
<keyword evidence="2" id="KW-0805">Transcription regulation</keyword>
<keyword evidence="5" id="KW-0804">Transcription</keyword>
<name>A0ABV6QUZ7_9ACTN</name>
<evidence type="ECO:0000256" key="2">
    <source>
        <dbReference type="ARBA" id="ARBA00023015"/>
    </source>
</evidence>
<accession>A0ABV6QUZ7</accession>
<dbReference type="InterPro" id="IPR009057">
    <property type="entry name" value="Homeodomain-like_sf"/>
</dbReference>
<keyword evidence="4" id="KW-0010">Activator</keyword>
<dbReference type="InterPro" id="IPR018060">
    <property type="entry name" value="HTH_AraC"/>
</dbReference>
<dbReference type="Pfam" id="PF12833">
    <property type="entry name" value="HTH_18"/>
    <property type="match status" value="1"/>
</dbReference>
<feature type="domain" description="HTH araC/xylS-type" evidence="6">
    <location>
        <begin position="163"/>
        <end position="260"/>
    </location>
</feature>
<reference evidence="7 8" key="1">
    <citation type="submission" date="2024-09" db="EMBL/GenBank/DDBJ databases">
        <authorList>
            <person name="Sun Q."/>
            <person name="Mori K."/>
        </authorList>
    </citation>
    <scope>NUCLEOTIDE SEQUENCE [LARGE SCALE GENOMIC DNA]</scope>
    <source>
        <strain evidence="7 8">CGMCC 1.15906</strain>
    </source>
</reference>
<dbReference type="PRINTS" id="PR00032">
    <property type="entry name" value="HTHARAC"/>
</dbReference>
<organism evidence="7 8">
    <name type="scientific">Kribbella deserti</name>
    <dbReference type="NCBI Taxonomy" id="1926257"/>
    <lineage>
        <taxon>Bacteria</taxon>
        <taxon>Bacillati</taxon>
        <taxon>Actinomycetota</taxon>
        <taxon>Actinomycetes</taxon>
        <taxon>Propionibacteriales</taxon>
        <taxon>Kribbellaceae</taxon>
        <taxon>Kribbella</taxon>
    </lineage>
</organism>
<evidence type="ECO:0000313" key="8">
    <source>
        <dbReference type="Proteomes" id="UP001589890"/>
    </source>
</evidence>
<sequence>MTRQLTPDDGQPLTLALHSPPTFWRCEPSWYWQSRPLPDHLLWCVLDGRGQLQMDGRERELGPGICAVFGPGDEPLARHDPKRRLLVFGMHFEVAADVLPEPRWGEVADRVLLGELARGADTAYRRGSPAGRRQAELYLEQLLHLVWEAATRPSRGRIDVELEEIAQAMRQDPGRQWTVAELAARAALSRAQFTRRFTKQFGASPAQYVIQARVDRAHQLLNETSMSVTQVAAALGYTDVPYFSRQYKQRTGRTPRDARS</sequence>
<evidence type="ECO:0000256" key="1">
    <source>
        <dbReference type="ARBA" id="ARBA00022490"/>
    </source>
</evidence>
<dbReference type="PANTHER" id="PTHR46796">
    <property type="entry name" value="HTH-TYPE TRANSCRIPTIONAL ACTIVATOR RHAS-RELATED"/>
    <property type="match status" value="1"/>
</dbReference>
<dbReference type="EMBL" id="JBHLTC010000036">
    <property type="protein sequence ID" value="MFC0628008.1"/>
    <property type="molecule type" value="Genomic_DNA"/>
</dbReference>
<evidence type="ECO:0000259" key="6">
    <source>
        <dbReference type="PROSITE" id="PS01124"/>
    </source>
</evidence>
<dbReference type="InterPro" id="IPR037923">
    <property type="entry name" value="HTH-like"/>
</dbReference>